<dbReference type="KEGG" id="cyn:Cyan7425_3482"/>
<dbReference type="AlphaFoldDB" id="B8HQY5"/>
<proteinExistence type="predicted"/>
<dbReference type="eggNOG" id="ENOG5032SJ2">
    <property type="taxonomic scope" value="Bacteria"/>
</dbReference>
<sequence length="92" mass="10627">MTQIYYILRSRRDGNYLIAHPQPQKGYLLMFTEYADALSYLNTHSPAERDQFSVESLPHTQVSSLLKRWQLQGIALVNDPLIPRVEFFSPGS</sequence>
<dbReference type="HOGENOM" id="CLU_2355062_0_0_3"/>
<protein>
    <submittedName>
        <fullName evidence="1">Uncharacterized protein</fullName>
    </submittedName>
</protein>
<dbReference type="STRING" id="395961.Cyan7425_3482"/>
<name>B8HQY5_CYAP4</name>
<dbReference type="EMBL" id="CP001344">
    <property type="protein sequence ID" value="ACL45806.1"/>
    <property type="molecule type" value="Genomic_DNA"/>
</dbReference>
<reference evidence="1" key="1">
    <citation type="submission" date="2009-01" db="EMBL/GenBank/DDBJ databases">
        <title>Complete sequence of chromosome Cyanothece sp. PCC 7425.</title>
        <authorList>
            <consortium name="US DOE Joint Genome Institute"/>
            <person name="Lucas S."/>
            <person name="Copeland A."/>
            <person name="Lapidus A."/>
            <person name="Glavina del Rio T."/>
            <person name="Dalin E."/>
            <person name="Tice H."/>
            <person name="Bruce D."/>
            <person name="Goodwin L."/>
            <person name="Pitluck S."/>
            <person name="Sims D."/>
            <person name="Meineke L."/>
            <person name="Brettin T."/>
            <person name="Detter J.C."/>
            <person name="Han C."/>
            <person name="Larimer F."/>
            <person name="Land M."/>
            <person name="Hauser L."/>
            <person name="Kyrpides N."/>
            <person name="Ovchinnikova G."/>
            <person name="Liberton M."/>
            <person name="Stoeckel J."/>
            <person name="Banerjee A."/>
            <person name="Singh A."/>
            <person name="Page L."/>
            <person name="Sato H."/>
            <person name="Zhao L."/>
            <person name="Sherman L."/>
            <person name="Pakrasi H."/>
            <person name="Richardson P."/>
        </authorList>
    </citation>
    <scope>NUCLEOTIDE SEQUENCE</scope>
    <source>
        <strain evidence="1">PCC 7425</strain>
    </source>
</reference>
<accession>B8HQY5</accession>
<evidence type="ECO:0000313" key="1">
    <source>
        <dbReference type="EMBL" id="ACL45806.1"/>
    </source>
</evidence>
<organism evidence="1">
    <name type="scientific">Cyanothece sp. (strain PCC 7425 / ATCC 29141)</name>
    <dbReference type="NCBI Taxonomy" id="395961"/>
    <lineage>
        <taxon>Bacteria</taxon>
        <taxon>Bacillati</taxon>
        <taxon>Cyanobacteriota</taxon>
        <taxon>Cyanophyceae</taxon>
        <taxon>Gomontiellales</taxon>
        <taxon>Cyanothecaceae</taxon>
        <taxon>Cyanothece</taxon>
    </lineage>
</organism>
<dbReference type="OrthoDB" id="582684at2"/>
<gene>
    <name evidence="1" type="ordered locus">Cyan7425_3482</name>
</gene>